<keyword evidence="2" id="KW-1185">Reference proteome</keyword>
<proteinExistence type="predicted"/>
<organism evidence="1 2">
    <name type="scientific">Fusarium ambrosium</name>
    <dbReference type="NCBI Taxonomy" id="131363"/>
    <lineage>
        <taxon>Eukaryota</taxon>
        <taxon>Fungi</taxon>
        <taxon>Dikarya</taxon>
        <taxon>Ascomycota</taxon>
        <taxon>Pezizomycotina</taxon>
        <taxon>Sordariomycetes</taxon>
        <taxon>Hypocreomycetidae</taxon>
        <taxon>Hypocreales</taxon>
        <taxon>Nectriaceae</taxon>
        <taxon>Fusarium</taxon>
        <taxon>Fusarium solani species complex</taxon>
    </lineage>
</organism>
<sequence>MLRRKPATNGVTHPAVSARIFREPYGCPVISTQADHIGLGCSYLDLNLSFLKVPASIQSKTDSLSRLNRYRADTQISSSLCPGLYCLQFKGRCYPPPRAFKSRKIVLWFCLLQPGNCS</sequence>
<reference evidence="1 2" key="1">
    <citation type="submission" date="2017-06" db="EMBL/GenBank/DDBJ databases">
        <title>Cmopartive genomic analysis of Ambrosia Fusariam Clade fungi.</title>
        <authorList>
            <person name="Stajich J.E."/>
            <person name="Carrillo J."/>
            <person name="Kijimoto T."/>
            <person name="Eskalen A."/>
            <person name="O'Donnell K."/>
            <person name="Kasson M."/>
        </authorList>
    </citation>
    <scope>NUCLEOTIDE SEQUENCE [LARGE SCALE GENOMIC DNA]</scope>
    <source>
        <strain evidence="1 2">NRRL 20438</strain>
    </source>
</reference>
<protein>
    <submittedName>
        <fullName evidence="1">Uncharacterized protein</fullName>
    </submittedName>
</protein>
<gene>
    <name evidence="1" type="ORF">CDV31_015146</name>
</gene>
<dbReference type="AlphaFoldDB" id="A0A428SRQ5"/>
<dbReference type="Proteomes" id="UP000288429">
    <property type="component" value="Unassembled WGS sequence"/>
</dbReference>
<evidence type="ECO:0000313" key="2">
    <source>
        <dbReference type="Proteomes" id="UP000288429"/>
    </source>
</evidence>
<evidence type="ECO:0000313" key="1">
    <source>
        <dbReference type="EMBL" id="RSL92481.1"/>
    </source>
</evidence>
<accession>A0A428SRQ5</accession>
<comment type="caution">
    <text evidence="1">The sequence shown here is derived from an EMBL/GenBank/DDBJ whole genome shotgun (WGS) entry which is preliminary data.</text>
</comment>
<dbReference type="EMBL" id="NIZV01000380">
    <property type="protein sequence ID" value="RSL92481.1"/>
    <property type="molecule type" value="Genomic_DNA"/>
</dbReference>
<name>A0A428SRQ5_9HYPO</name>